<keyword evidence="2" id="KW-0472">Membrane</keyword>
<dbReference type="EC" id="3.1.3.27" evidence="4"/>
<feature type="transmembrane region" description="Helical" evidence="2">
    <location>
        <begin position="85"/>
        <end position="106"/>
    </location>
</feature>
<feature type="transmembrane region" description="Helical" evidence="2">
    <location>
        <begin position="62"/>
        <end position="79"/>
    </location>
</feature>
<dbReference type="InterPro" id="IPR026037">
    <property type="entry name" value="PgpA"/>
</dbReference>
<proteinExistence type="predicted"/>
<dbReference type="SUPFAM" id="SSF101307">
    <property type="entry name" value="YutG-like"/>
    <property type="match status" value="1"/>
</dbReference>
<reference evidence="5" key="1">
    <citation type="submission" date="2018-02" db="EMBL/GenBank/DDBJ databases">
        <authorList>
            <person name="Hausmann B."/>
        </authorList>
    </citation>
    <scope>NUCLEOTIDE SEQUENCE [LARGE SCALE GENOMIC DNA]</scope>
    <source>
        <strain evidence="5">Peat soil MAG SbA1</strain>
    </source>
</reference>
<evidence type="ECO:0000256" key="1">
    <source>
        <dbReference type="SAM" id="MobiDB-lite"/>
    </source>
</evidence>
<gene>
    <name evidence="4" type="ORF">SBA1_60047</name>
</gene>
<dbReference type="PANTHER" id="PTHR36305:SF1">
    <property type="entry name" value="PHOSPHATIDYLGLYCEROPHOSPHATASE A"/>
    <property type="match status" value="1"/>
</dbReference>
<feature type="region of interest" description="Disordered" evidence="1">
    <location>
        <begin position="1"/>
        <end position="36"/>
    </location>
</feature>
<dbReference type="AlphaFoldDB" id="A0A2U3L0U8"/>
<protein>
    <submittedName>
        <fullName evidence="4">Phosphatidylglycerophosphatase (Modular protein)</fullName>
        <ecNumber evidence="4">3.1.3.27</ecNumber>
    </submittedName>
</protein>
<name>A0A2U3L0U8_9BACT</name>
<feature type="domain" description="YutG/PgpA" evidence="3">
    <location>
        <begin position="45"/>
        <end position="187"/>
    </location>
</feature>
<keyword evidence="4" id="KW-0378">Hydrolase</keyword>
<dbReference type="EMBL" id="OMOD01000155">
    <property type="protein sequence ID" value="SPF45493.1"/>
    <property type="molecule type" value="Genomic_DNA"/>
</dbReference>
<feature type="transmembrane region" description="Helical" evidence="2">
    <location>
        <begin position="126"/>
        <end position="149"/>
    </location>
</feature>
<dbReference type="GO" id="GO:0008962">
    <property type="term" value="F:phosphatidylglycerophosphatase activity"/>
    <property type="evidence" value="ECO:0007669"/>
    <property type="project" value="UniProtKB-EC"/>
</dbReference>
<sequence length="195" mass="20490">MGSIKANESKTDMTPDRSAAVPQAVAGSSPSEGVSRPGAPLWATLIATFFGIGRMRPGPGTWGSAATVLLWAVLAHWLTPSLRTPVAYALAILVTLIGIPAATQVARSSGSKDPQFVVIDEVAGQLIALIGAPLAWKTFLAGFIFFRAFDIVKPPPVRQLERLPEGAGIVLDDVAAGIYSFLGMQLLLHFGVLSK</sequence>
<evidence type="ECO:0000313" key="5">
    <source>
        <dbReference type="Proteomes" id="UP000238701"/>
    </source>
</evidence>
<dbReference type="Pfam" id="PF04608">
    <property type="entry name" value="PgpA"/>
    <property type="match status" value="1"/>
</dbReference>
<dbReference type="PANTHER" id="PTHR36305">
    <property type="entry name" value="PHOSPHATIDYLGLYCEROPHOSPHATASE A"/>
    <property type="match status" value="1"/>
</dbReference>
<evidence type="ECO:0000313" key="4">
    <source>
        <dbReference type="EMBL" id="SPF45493.1"/>
    </source>
</evidence>
<organism evidence="4 5">
    <name type="scientific">Candidatus Sulfotelmatobacter kueseliae</name>
    <dbReference type="NCBI Taxonomy" id="2042962"/>
    <lineage>
        <taxon>Bacteria</taxon>
        <taxon>Pseudomonadati</taxon>
        <taxon>Acidobacteriota</taxon>
        <taxon>Terriglobia</taxon>
        <taxon>Terriglobales</taxon>
        <taxon>Candidatus Korobacteraceae</taxon>
        <taxon>Candidatus Sulfotelmatobacter</taxon>
    </lineage>
</organism>
<evidence type="ECO:0000259" key="3">
    <source>
        <dbReference type="Pfam" id="PF04608"/>
    </source>
</evidence>
<dbReference type="GO" id="GO:0006629">
    <property type="term" value="P:lipid metabolic process"/>
    <property type="evidence" value="ECO:0007669"/>
    <property type="project" value="InterPro"/>
</dbReference>
<evidence type="ECO:0000256" key="2">
    <source>
        <dbReference type="SAM" id="Phobius"/>
    </source>
</evidence>
<dbReference type="CDD" id="cd06971">
    <property type="entry name" value="PgpA"/>
    <property type="match status" value="1"/>
</dbReference>
<accession>A0A2U3L0U8</accession>
<dbReference type="InterPro" id="IPR036681">
    <property type="entry name" value="PgpA-like_sf"/>
</dbReference>
<dbReference type="InterPro" id="IPR007686">
    <property type="entry name" value="YutG/PgpA"/>
</dbReference>
<keyword evidence="2" id="KW-0812">Transmembrane</keyword>
<dbReference type="Proteomes" id="UP000238701">
    <property type="component" value="Unassembled WGS sequence"/>
</dbReference>
<keyword evidence="2" id="KW-1133">Transmembrane helix</keyword>